<evidence type="ECO:0000259" key="3">
    <source>
        <dbReference type="PROSITE" id="PS50296"/>
    </source>
</evidence>
<dbReference type="InterPro" id="IPR039757">
    <property type="entry name" value="EIF2D"/>
</dbReference>
<dbReference type="CDD" id="cd11608">
    <property type="entry name" value="eIF2D_C"/>
    <property type="match status" value="1"/>
</dbReference>
<proteinExistence type="predicted"/>
<dbReference type="GO" id="GO:0003723">
    <property type="term" value="F:RNA binding"/>
    <property type="evidence" value="ECO:0007669"/>
    <property type="project" value="InterPro"/>
</dbReference>
<keyword evidence="1" id="KW-0963">Cytoplasm</keyword>
<protein>
    <recommendedName>
        <fullName evidence="3">SUI1 domain-containing protein</fullName>
    </recommendedName>
</protein>
<dbReference type="AlphaFoldDB" id="A0A811K5N3"/>
<dbReference type="EMBL" id="CAJFDH010000002">
    <property type="protein sequence ID" value="CAD5211292.1"/>
    <property type="molecule type" value="Genomic_DNA"/>
</dbReference>
<dbReference type="Proteomes" id="UP000614601">
    <property type="component" value="Unassembled WGS sequence"/>
</dbReference>
<name>A0A811K5N3_9BILA</name>
<gene>
    <name evidence="4" type="ORF">BOKJ2_LOCUS3621</name>
</gene>
<dbReference type="Pfam" id="PF26291">
    <property type="entry name" value="SWIB_eIF2D"/>
    <property type="match status" value="1"/>
</dbReference>
<dbReference type="SUPFAM" id="SSF47592">
    <property type="entry name" value="SWIB/MDM2 domain"/>
    <property type="match status" value="1"/>
</dbReference>
<feature type="domain" description="SUI1" evidence="3">
    <location>
        <begin position="673"/>
        <end position="746"/>
    </location>
</feature>
<evidence type="ECO:0000313" key="5">
    <source>
        <dbReference type="Proteomes" id="UP000614601"/>
    </source>
</evidence>
<dbReference type="InterPro" id="IPR048248">
    <property type="entry name" value="PUA_eIF2d-like"/>
</dbReference>
<dbReference type="InterPro" id="IPR039759">
    <property type="entry name" value="eIF2D_SUI1"/>
</dbReference>
<sequence length="767" mass="86718">MPSAYDLLHKLDQSWRDRFPIKEQPSVVMQMQPLGLVHNELCSAKPQTSFYLNHFVDGHPDDFGHVIRIGAENLNDQQRYHYLNNYFRPPKPPLHEWPSETRMLNGKRIVRRLNPSYDERADCSSMVYSPMYEGLFCRYCALFPPKKPHGSYAAFIKRPFVRFSHMFGNGGAVKKHISRKYHLEAEQLAESFMQTYKPQIISLSHCMFKKPYTVKSNTNVRNSDRKKLFSTFTPESVEKIPSKATFSISKVSNFQQRDISVYFCEKTPLFFKVEDDNCLYPTLYFTWKCPKAVPMLLIHRQVFEFVQNGADLMLPGVHVNPDYKLPEFPADSPVTIGIYSPNGTVTGPVAVGVSLMSSQVMLASGMKGRGVAVYHVIHDHLWEAGPKGNPPTLQLESLYTPVNNNAELAEEALKSLTFDEDAVENAEDKALVDETKDSSAEAKDTSSGSLDDTVEHHDETLKKYFFWTLKNNVDASALPVDAGQFYATYLLKKLPDGVTINLKKTSFKKFSTFLKKINEVSDDEIVKVTTKKGIDSIVEINFSHPLIQTAEQLQSASVETEAATVGKPKISECFSVTEAVMPFLGQFGFRKGDIIQQNQVREAVVSYGNKHNLVKNKNIELDDQLQTLMRNFLPATVPLNDVVQKLVGQMTKTIMVTLEDGRKNIKRNQVPNIEFKIEKRSGNKTVTLVNNFLFFGIDPKVFSKKIQNAMATGASINQDVPNCEGPQLLVHGNHVNYIGELLQNEFGINKKYIKGLELGLKQKKGKK</sequence>
<dbReference type="OrthoDB" id="199771at2759"/>
<dbReference type="Proteomes" id="UP000783686">
    <property type="component" value="Unassembled WGS sequence"/>
</dbReference>
<dbReference type="InterPro" id="IPR048247">
    <property type="entry name" value="eIF2D_N"/>
</dbReference>
<dbReference type="Pfam" id="PF25304">
    <property type="entry name" value="WHD_eIF2D"/>
    <property type="match status" value="1"/>
</dbReference>
<dbReference type="EMBL" id="CAJFCW020000002">
    <property type="protein sequence ID" value="CAG9093116.1"/>
    <property type="molecule type" value="Genomic_DNA"/>
</dbReference>
<dbReference type="InterPro" id="IPR015947">
    <property type="entry name" value="PUA-like_sf"/>
</dbReference>
<evidence type="ECO:0000256" key="2">
    <source>
        <dbReference type="SAM" id="MobiDB-lite"/>
    </source>
</evidence>
<organism evidence="4 5">
    <name type="scientific">Bursaphelenchus okinawaensis</name>
    <dbReference type="NCBI Taxonomy" id="465554"/>
    <lineage>
        <taxon>Eukaryota</taxon>
        <taxon>Metazoa</taxon>
        <taxon>Ecdysozoa</taxon>
        <taxon>Nematoda</taxon>
        <taxon>Chromadorea</taxon>
        <taxon>Rhabditida</taxon>
        <taxon>Tylenchina</taxon>
        <taxon>Tylenchomorpha</taxon>
        <taxon>Aphelenchoidea</taxon>
        <taxon>Aphelenchoididae</taxon>
        <taxon>Bursaphelenchus</taxon>
    </lineage>
</organism>
<dbReference type="Pfam" id="PF26292">
    <property type="entry name" value="PUA_elF2D"/>
    <property type="match status" value="1"/>
</dbReference>
<dbReference type="Gene3D" id="3.30.780.10">
    <property type="entry name" value="SUI1-like domain"/>
    <property type="match status" value="1"/>
</dbReference>
<comment type="caution">
    <text evidence="4">The sequence shown here is derived from an EMBL/GenBank/DDBJ whole genome shotgun (WGS) entry which is preliminary data.</text>
</comment>
<dbReference type="CDD" id="cd11610">
    <property type="entry name" value="eIF2D_N"/>
    <property type="match status" value="1"/>
</dbReference>
<dbReference type="InterPro" id="IPR057429">
    <property type="entry name" value="WH_eIF2D"/>
</dbReference>
<dbReference type="Pfam" id="PF01253">
    <property type="entry name" value="SUI1"/>
    <property type="match status" value="1"/>
</dbReference>
<dbReference type="InterPro" id="IPR036885">
    <property type="entry name" value="SWIB_MDM2_dom_sf"/>
</dbReference>
<dbReference type="GO" id="GO:0003743">
    <property type="term" value="F:translation initiation factor activity"/>
    <property type="evidence" value="ECO:0007669"/>
    <property type="project" value="InterPro"/>
</dbReference>
<dbReference type="SUPFAM" id="SSF55159">
    <property type="entry name" value="eIF1-like"/>
    <property type="match status" value="1"/>
</dbReference>
<dbReference type="InterPro" id="IPR041366">
    <property type="entry name" value="Pre-PUA"/>
</dbReference>
<dbReference type="Pfam" id="PF17832">
    <property type="entry name" value="Pre-PUA"/>
    <property type="match status" value="1"/>
</dbReference>
<dbReference type="InterPro" id="IPR001950">
    <property type="entry name" value="SUI1"/>
</dbReference>
<dbReference type="InterPro" id="IPR058886">
    <property type="entry name" value="SWIB_eIF2D"/>
</dbReference>
<accession>A0A811K5N3</accession>
<evidence type="ECO:0000313" key="4">
    <source>
        <dbReference type="EMBL" id="CAD5211292.1"/>
    </source>
</evidence>
<dbReference type="SUPFAM" id="SSF88697">
    <property type="entry name" value="PUA domain-like"/>
    <property type="match status" value="1"/>
</dbReference>
<dbReference type="PANTHER" id="PTHR12217">
    <property type="entry name" value="EUKARYOTIC TRANSLATION INITIATION FACTOR 2D"/>
    <property type="match status" value="1"/>
</dbReference>
<reference evidence="4" key="1">
    <citation type="submission" date="2020-09" db="EMBL/GenBank/DDBJ databases">
        <authorList>
            <person name="Kikuchi T."/>
        </authorList>
    </citation>
    <scope>NUCLEOTIDE SEQUENCE</scope>
    <source>
        <strain evidence="4">SH1</strain>
    </source>
</reference>
<dbReference type="CDD" id="cd21156">
    <property type="entry name" value="PUA_eIF2d-like"/>
    <property type="match status" value="1"/>
</dbReference>
<dbReference type="PROSITE" id="PS50296">
    <property type="entry name" value="SUI1"/>
    <property type="match status" value="1"/>
</dbReference>
<feature type="compositionally biased region" description="Basic and acidic residues" evidence="2">
    <location>
        <begin position="429"/>
        <end position="444"/>
    </location>
</feature>
<dbReference type="GO" id="GO:0001731">
    <property type="term" value="P:formation of translation preinitiation complex"/>
    <property type="evidence" value="ECO:0007669"/>
    <property type="project" value="InterPro"/>
</dbReference>
<feature type="region of interest" description="Disordered" evidence="2">
    <location>
        <begin position="429"/>
        <end position="453"/>
    </location>
</feature>
<keyword evidence="5" id="KW-1185">Reference proteome</keyword>
<dbReference type="InterPro" id="IPR004521">
    <property type="entry name" value="Uncharacterised_CHP00451"/>
</dbReference>
<dbReference type="InterPro" id="IPR036877">
    <property type="entry name" value="SUI1_dom_sf"/>
</dbReference>
<dbReference type="Gene3D" id="3.10.400.20">
    <property type="match status" value="1"/>
</dbReference>
<dbReference type="PROSITE" id="PS50890">
    <property type="entry name" value="PUA"/>
    <property type="match status" value="1"/>
</dbReference>
<dbReference type="PANTHER" id="PTHR12217:SF4">
    <property type="entry name" value="EUKARYOTIC TRANSLATION INITIATION FACTOR 2D"/>
    <property type="match status" value="1"/>
</dbReference>
<dbReference type="NCBIfam" id="TIGR00451">
    <property type="entry name" value="unchar_dom_2"/>
    <property type="match status" value="1"/>
</dbReference>
<evidence type="ECO:0000256" key="1">
    <source>
        <dbReference type="ARBA" id="ARBA00022490"/>
    </source>
</evidence>